<accession>A0A8J7DLN5</accession>
<dbReference type="InterPro" id="IPR020449">
    <property type="entry name" value="Tscrpt_reg_AraC-type_HTH"/>
</dbReference>
<dbReference type="Pfam" id="PF12833">
    <property type="entry name" value="HTH_18"/>
    <property type="match status" value="1"/>
</dbReference>
<keyword evidence="2" id="KW-0902">Two-component regulatory system</keyword>
<gene>
    <name evidence="9" type="ORF">IQ241_08560</name>
</gene>
<dbReference type="PROSITE" id="PS50110">
    <property type="entry name" value="RESPONSE_REGULATORY"/>
    <property type="match status" value="1"/>
</dbReference>
<dbReference type="PROSITE" id="PS00041">
    <property type="entry name" value="HTH_ARAC_FAMILY_1"/>
    <property type="match status" value="1"/>
</dbReference>
<proteinExistence type="predicted"/>
<name>A0A8J7DLN5_9CYAN</name>
<dbReference type="PANTHER" id="PTHR48111:SF1">
    <property type="entry name" value="TWO-COMPONENT RESPONSE REGULATOR ORR33"/>
    <property type="match status" value="1"/>
</dbReference>
<organism evidence="9 10">
    <name type="scientific">Vasconcelosia minhoensis LEGE 07310</name>
    <dbReference type="NCBI Taxonomy" id="915328"/>
    <lineage>
        <taxon>Bacteria</taxon>
        <taxon>Bacillati</taxon>
        <taxon>Cyanobacteriota</taxon>
        <taxon>Cyanophyceae</taxon>
        <taxon>Nodosilineales</taxon>
        <taxon>Cymatolegaceae</taxon>
        <taxon>Vasconcelosia</taxon>
        <taxon>Vasconcelosia minhoensis</taxon>
    </lineage>
</organism>
<keyword evidence="5" id="KW-0804">Transcription</keyword>
<dbReference type="GO" id="GO:0003700">
    <property type="term" value="F:DNA-binding transcription factor activity"/>
    <property type="evidence" value="ECO:0007669"/>
    <property type="project" value="InterPro"/>
</dbReference>
<evidence type="ECO:0000256" key="4">
    <source>
        <dbReference type="ARBA" id="ARBA00023125"/>
    </source>
</evidence>
<dbReference type="GO" id="GO:0000976">
    <property type="term" value="F:transcription cis-regulatory region binding"/>
    <property type="evidence" value="ECO:0007669"/>
    <property type="project" value="TreeGrafter"/>
</dbReference>
<dbReference type="GO" id="GO:0005829">
    <property type="term" value="C:cytosol"/>
    <property type="evidence" value="ECO:0007669"/>
    <property type="project" value="TreeGrafter"/>
</dbReference>
<dbReference type="PRINTS" id="PR00032">
    <property type="entry name" value="HTHARAC"/>
</dbReference>
<dbReference type="SUPFAM" id="SSF52172">
    <property type="entry name" value="CheY-like"/>
    <property type="match status" value="1"/>
</dbReference>
<feature type="domain" description="Response regulatory" evidence="8">
    <location>
        <begin position="3"/>
        <end position="119"/>
    </location>
</feature>
<dbReference type="Proteomes" id="UP000636505">
    <property type="component" value="Unassembled WGS sequence"/>
</dbReference>
<dbReference type="CDD" id="cd17574">
    <property type="entry name" value="REC_OmpR"/>
    <property type="match status" value="1"/>
</dbReference>
<evidence type="ECO:0000259" key="8">
    <source>
        <dbReference type="PROSITE" id="PS50110"/>
    </source>
</evidence>
<evidence type="ECO:0000256" key="3">
    <source>
        <dbReference type="ARBA" id="ARBA00023015"/>
    </source>
</evidence>
<dbReference type="InterPro" id="IPR009057">
    <property type="entry name" value="Homeodomain-like_sf"/>
</dbReference>
<feature type="modified residue" description="4-aspartylphosphate" evidence="6">
    <location>
        <position position="52"/>
    </location>
</feature>
<dbReference type="SMART" id="SM00342">
    <property type="entry name" value="HTH_ARAC"/>
    <property type="match status" value="1"/>
</dbReference>
<dbReference type="InterPro" id="IPR018060">
    <property type="entry name" value="HTH_AraC"/>
</dbReference>
<dbReference type="SUPFAM" id="SSF46689">
    <property type="entry name" value="Homeodomain-like"/>
    <property type="match status" value="2"/>
</dbReference>
<feature type="domain" description="HTH araC/xylS-type" evidence="7">
    <location>
        <begin position="163"/>
        <end position="261"/>
    </location>
</feature>
<dbReference type="Gene3D" id="1.10.10.60">
    <property type="entry name" value="Homeodomain-like"/>
    <property type="match status" value="2"/>
</dbReference>
<dbReference type="PROSITE" id="PS01124">
    <property type="entry name" value="HTH_ARAC_FAMILY_2"/>
    <property type="match status" value="1"/>
</dbReference>
<evidence type="ECO:0000313" key="9">
    <source>
        <dbReference type="EMBL" id="MBE9077346.1"/>
    </source>
</evidence>
<dbReference type="GO" id="GO:0000156">
    <property type="term" value="F:phosphorelay response regulator activity"/>
    <property type="evidence" value="ECO:0007669"/>
    <property type="project" value="TreeGrafter"/>
</dbReference>
<dbReference type="InterPro" id="IPR039420">
    <property type="entry name" value="WalR-like"/>
</dbReference>
<dbReference type="PANTHER" id="PTHR48111">
    <property type="entry name" value="REGULATOR OF RPOS"/>
    <property type="match status" value="1"/>
</dbReference>
<keyword evidence="4" id="KW-0238">DNA-binding</keyword>
<dbReference type="RefSeq" id="WP_193906008.1">
    <property type="nucleotide sequence ID" value="NZ_JADEXG010000015.1"/>
</dbReference>
<dbReference type="GO" id="GO:0032993">
    <property type="term" value="C:protein-DNA complex"/>
    <property type="evidence" value="ECO:0007669"/>
    <property type="project" value="TreeGrafter"/>
</dbReference>
<dbReference type="InterPro" id="IPR011006">
    <property type="entry name" value="CheY-like_superfamily"/>
</dbReference>
<dbReference type="Gene3D" id="3.40.50.2300">
    <property type="match status" value="1"/>
</dbReference>
<evidence type="ECO:0000256" key="1">
    <source>
        <dbReference type="ARBA" id="ARBA00022553"/>
    </source>
</evidence>
<comment type="caution">
    <text evidence="9">The sequence shown here is derived from an EMBL/GenBank/DDBJ whole genome shotgun (WGS) entry which is preliminary data.</text>
</comment>
<protein>
    <submittedName>
        <fullName evidence="9">Response regulator</fullName>
    </submittedName>
</protein>
<keyword evidence="3" id="KW-0805">Transcription regulation</keyword>
<dbReference type="InterPro" id="IPR018062">
    <property type="entry name" value="HTH_AraC-typ_CS"/>
</dbReference>
<dbReference type="AlphaFoldDB" id="A0A8J7DLN5"/>
<dbReference type="Pfam" id="PF00072">
    <property type="entry name" value="Response_reg"/>
    <property type="match status" value="1"/>
</dbReference>
<evidence type="ECO:0000259" key="7">
    <source>
        <dbReference type="PROSITE" id="PS01124"/>
    </source>
</evidence>
<evidence type="ECO:0000256" key="2">
    <source>
        <dbReference type="ARBA" id="ARBA00023012"/>
    </source>
</evidence>
<dbReference type="SMART" id="SM00448">
    <property type="entry name" value="REC"/>
    <property type="match status" value="1"/>
</dbReference>
<evidence type="ECO:0000256" key="5">
    <source>
        <dbReference type="ARBA" id="ARBA00023163"/>
    </source>
</evidence>
<sequence>MSKILLIEDSVRTASLFAKCLRSEGYCTFAALNGLEGVQLIKSEQPDLVICDVLMPQLDGYGVLSHLRSDPATAVTPFIFLTARCSREEVRYGMELGADDYLTKPCSFDEILKAVSTRLDKQKSLQQWCSAECQIRQPSPPALNESQPSPEPASFFPALPKLEKIFTYIEAHFCQPITLDDVAQATNYSPAYMTHLVKRKTQRSVYCWILERRMVEARKLLLEDRLSVKEVALQIGYSDPGYFTRQFKQYHQVSPKTWRQQNTDPQR</sequence>
<keyword evidence="10" id="KW-1185">Reference proteome</keyword>
<evidence type="ECO:0000256" key="6">
    <source>
        <dbReference type="PROSITE-ProRule" id="PRU00169"/>
    </source>
</evidence>
<keyword evidence="1 6" id="KW-0597">Phosphoprotein</keyword>
<dbReference type="EMBL" id="JADEXG010000015">
    <property type="protein sequence ID" value="MBE9077346.1"/>
    <property type="molecule type" value="Genomic_DNA"/>
</dbReference>
<dbReference type="InterPro" id="IPR001789">
    <property type="entry name" value="Sig_transdc_resp-reg_receiver"/>
</dbReference>
<reference evidence="9" key="1">
    <citation type="submission" date="2020-10" db="EMBL/GenBank/DDBJ databases">
        <authorList>
            <person name="Castelo-Branco R."/>
            <person name="Eusebio N."/>
            <person name="Adriana R."/>
            <person name="Vieira A."/>
            <person name="Brugerolle De Fraissinette N."/>
            <person name="Rezende De Castro R."/>
            <person name="Schneider M.P."/>
            <person name="Vasconcelos V."/>
            <person name="Leao P.N."/>
        </authorList>
    </citation>
    <scope>NUCLEOTIDE SEQUENCE</scope>
    <source>
        <strain evidence="9">LEGE 07310</strain>
    </source>
</reference>
<evidence type="ECO:0000313" key="10">
    <source>
        <dbReference type="Proteomes" id="UP000636505"/>
    </source>
</evidence>